<feature type="signal peptide" evidence="1">
    <location>
        <begin position="1"/>
        <end position="24"/>
    </location>
</feature>
<name>A0ABV5GSL0_9FLAO</name>
<evidence type="ECO:0000313" key="3">
    <source>
        <dbReference type="Proteomes" id="UP001589607"/>
    </source>
</evidence>
<accession>A0ABV5GSL0</accession>
<evidence type="ECO:0000313" key="2">
    <source>
        <dbReference type="EMBL" id="MFB9098357.1"/>
    </source>
</evidence>
<gene>
    <name evidence="2" type="ORF">ACFFVF_17775</name>
</gene>
<reference evidence="2 3" key="1">
    <citation type="submission" date="2024-09" db="EMBL/GenBank/DDBJ databases">
        <authorList>
            <person name="Sun Q."/>
            <person name="Mori K."/>
        </authorList>
    </citation>
    <scope>NUCLEOTIDE SEQUENCE [LARGE SCALE GENOMIC DNA]</scope>
    <source>
        <strain evidence="2 3">CECT 7955</strain>
    </source>
</reference>
<keyword evidence="3" id="KW-1185">Reference proteome</keyword>
<feature type="chain" id="PRO_5046672454" description="Lipoprotein" evidence="1">
    <location>
        <begin position="25"/>
        <end position="242"/>
    </location>
</feature>
<proteinExistence type="predicted"/>
<organism evidence="2 3">
    <name type="scientific">Flavobacterium jumunjinense</name>
    <dbReference type="NCBI Taxonomy" id="998845"/>
    <lineage>
        <taxon>Bacteria</taxon>
        <taxon>Pseudomonadati</taxon>
        <taxon>Bacteroidota</taxon>
        <taxon>Flavobacteriia</taxon>
        <taxon>Flavobacteriales</taxon>
        <taxon>Flavobacteriaceae</taxon>
        <taxon>Flavobacterium</taxon>
    </lineage>
</organism>
<sequence length="242" mass="27682">MKKLKSKYSLGAITSLIFAMVAMYSCTSDNTNDNSEKESLAFEKQLIVTDESGDNSITLKVSSDNETSLINYTIDNYELVINPEIPEETNSEEFQLDFEDSELIEYQYDTNQIHPAVKIAVVSVDFKDPVHSYSLVSNVSPEVNEEENLKGINLCLWHPRDYQYVQIDNYGATRIKTTFGRTKNTCNNIEYHIFTYGSVSSPFKSYQLKHPGDEVTTYAVGQGMTVLYKYKKNAVVTYTWYY</sequence>
<dbReference type="PROSITE" id="PS51257">
    <property type="entry name" value="PROKAR_LIPOPROTEIN"/>
    <property type="match status" value="1"/>
</dbReference>
<protein>
    <recommendedName>
        <fullName evidence="4">Lipoprotein</fullName>
    </recommendedName>
</protein>
<evidence type="ECO:0008006" key="4">
    <source>
        <dbReference type="Google" id="ProtNLM"/>
    </source>
</evidence>
<dbReference type="EMBL" id="JBHMEY010000080">
    <property type="protein sequence ID" value="MFB9098357.1"/>
    <property type="molecule type" value="Genomic_DNA"/>
</dbReference>
<comment type="caution">
    <text evidence="2">The sequence shown here is derived from an EMBL/GenBank/DDBJ whole genome shotgun (WGS) entry which is preliminary data.</text>
</comment>
<keyword evidence="1" id="KW-0732">Signal</keyword>
<dbReference type="Proteomes" id="UP001589607">
    <property type="component" value="Unassembled WGS sequence"/>
</dbReference>
<dbReference type="RefSeq" id="WP_236453699.1">
    <property type="nucleotide sequence ID" value="NZ_CBCSGE010000011.1"/>
</dbReference>
<evidence type="ECO:0000256" key="1">
    <source>
        <dbReference type="SAM" id="SignalP"/>
    </source>
</evidence>